<dbReference type="InterPro" id="IPR002078">
    <property type="entry name" value="Sigma_54_int"/>
</dbReference>
<sequence length="447" mass="50294">MQRPSLFMYIQNETLSDNILRLEPVKNFSAMTDNVQKHWIDTLEKHQPNLAIIELSEFTQDDYQRLKTTTAFHNIEIIFISPGTPNPNIDNLMGVNAIFHYRQPVDMSVLSETLNEISIYYQSLNSIGQSISSSNLDQYGLLVGSSASMHTLYRLIRRVAKTDANVLVIGESGSGKELVAQTIHLASERNQQPFIAINCGAIAPELIDSELFGHEKGAFTGANKTHNGVFEQADGGTLFLDEITEMPLEHQVKLLRVLECGEYRPVGSQNTKYADVRVIAATNRDPQVAIEEQFLREDLYFRLSHFPIHVPPLRERGNDIVGLAKHFISHRNANEEQVKTILESAINKIALYDWPGNVRELKHCIERAFILADDVIKDEHLIFDTPPLETGSTTAHSVPTGVPLEELEKAAIMQTLEDREGNKTETAQDLGISVKTLYNKLDKYQSN</sequence>
<dbReference type="PANTHER" id="PTHR32071">
    <property type="entry name" value="TRANSCRIPTIONAL REGULATORY PROTEIN"/>
    <property type="match status" value="1"/>
</dbReference>
<dbReference type="Pfam" id="PF02954">
    <property type="entry name" value="HTH_8"/>
    <property type="match status" value="1"/>
</dbReference>
<reference evidence="7 8" key="1">
    <citation type="submission" date="2020-11" db="EMBL/GenBank/DDBJ databases">
        <title>Vibrio nitrifigilis sp. nov., a marine nitrogen-fixing bacterium isolated from the lagoon sediment of an islet inside an atoll.</title>
        <authorList>
            <person name="Wang L.-T."/>
            <person name="Shieh W.Y."/>
        </authorList>
    </citation>
    <scope>NUCLEOTIDE SEQUENCE [LARGE SCALE GENOMIC DNA]</scope>
    <source>
        <strain evidence="7 8">NFV-1</strain>
    </source>
</reference>
<dbReference type="CDD" id="cd00009">
    <property type="entry name" value="AAA"/>
    <property type="match status" value="1"/>
</dbReference>
<evidence type="ECO:0000256" key="3">
    <source>
        <dbReference type="ARBA" id="ARBA00023015"/>
    </source>
</evidence>
<keyword evidence="4" id="KW-0238">DNA-binding</keyword>
<keyword evidence="3" id="KW-0805">Transcription regulation</keyword>
<evidence type="ECO:0000256" key="5">
    <source>
        <dbReference type="ARBA" id="ARBA00023163"/>
    </source>
</evidence>
<dbReference type="Proteomes" id="UP000597206">
    <property type="component" value="Unassembled WGS sequence"/>
</dbReference>
<keyword evidence="5" id="KW-0804">Transcription</keyword>
<dbReference type="SUPFAM" id="SSF52172">
    <property type="entry name" value="CheY-like"/>
    <property type="match status" value="1"/>
</dbReference>
<dbReference type="SUPFAM" id="SSF52540">
    <property type="entry name" value="P-loop containing nucleoside triphosphate hydrolases"/>
    <property type="match status" value="1"/>
</dbReference>
<dbReference type="InterPro" id="IPR027417">
    <property type="entry name" value="P-loop_NTPase"/>
</dbReference>
<dbReference type="InterPro" id="IPR058031">
    <property type="entry name" value="AAA_lid_NorR"/>
</dbReference>
<evidence type="ECO:0000256" key="4">
    <source>
        <dbReference type="ARBA" id="ARBA00023125"/>
    </source>
</evidence>
<keyword evidence="8" id="KW-1185">Reference proteome</keyword>
<dbReference type="PROSITE" id="PS50045">
    <property type="entry name" value="SIGMA54_INTERACT_4"/>
    <property type="match status" value="1"/>
</dbReference>
<evidence type="ECO:0000256" key="1">
    <source>
        <dbReference type="ARBA" id="ARBA00022741"/>
    </source>
</evidence>
<organism evidence="7 8">
    <name type="scientific">Vibrio nitrifigilis</name>
    <dbReference type="NCBI Taxonomy" id="2789781"/>
    <lineage>
        <taxon>Bacteria</taxon>
        <taxon>Pseudomonadati</taxon>
        <taxon>Pseudomonadota</taxon>
        <taxon>Gammaproteobacteria</taxon>
        <taxon>Vibrionales</taxon>
        <taxon>Vibrionaceae</taxon>
        <taxon>Vibrio</taxon>
    </lineage>
</organism>
<evidence type="ECO:0000256" key="2">
    <source>
        <dbReference type="ARBA" id="ARBA00022840"/>
    </source>
</evidence>
<keyword evidence="1" id="KW-0547">Nucleotide-binding</keyword>
<gene>
    <name evidence="7" type="ORF">I1A42_22755</name>
</gene>
<dbReference type="EMBL" id="JADPMR010000004">
    <property type="protein sequence ID" value="MBF9003304.1"/>
    <property type="molecule type" value="Genomic_DNA"/>
</dbReference>
<evidence type="ECO:0000313" key="7">
    <source>
        <dbReference type="EMBL" id="MBF9003304.1"/>
    </source>
</evidence>
<accession>A0ABS0GM56</accession>
<protein>
    <submittedName>
        <fullName evidence="7">Sigma-54-dependent Fis family transcriptional regulator</fullName>
    </submittedName>
</protein>
<dbReference type="InterPro" id="IPR025943">
    <property type="entry name" value="Sigma_54_int_dom_ATP-bd_2"/>
</dbReference>
<dbReference type="Gene3D" id="1.10.10.60">
    <property type="entry name" value="Homeodomain-like"/>
    <property type="match status" value="1"/>
</dbReference>
<dbReference type="SMART" id="SM00382">
    <property type="entry name" value="AAA"/>
    <property type="match status" value="1"/>
</dbReference>
<dbReference type="InterPro" id="IPR002197">
    <property type="entry name" value="HTH_Fis"/>
</dbReference>
<dbReference type="PRINTS" id="PR01590">
    <property type="entry name" value="HTHFIS"/>
</dbReference>
<dbReference type="Gene3D" id="3.40.50.300">
    <property type="entry name" value="P-loop containing nucleotide triphosphate hydrolases"/>
    <property type="match status" value="1"/>
</dbReference>
<evidence type="ECO:0000259" key="6">
    <source>
        <dbReference type="PROSITE" id="PS50045"/>
    </source>
</evidence>
<dbReference type="InterPro" id="IPR025944">
    <property type="entry name" value="Sigma_54_int_dom_CS"/>
</dbReference>
<dbReference type="Pfam" id="PF00158">
    <property type="entry name" value="Sigma54_activat"/>
    <property type="match status" value="1"/>
</dbReference>
<dbReference type="RefSeq" id="WP_196125203.1">
    <property type="nucleotide sequence ID" value="NZ_JADPMR010000004.1"/>
</dbReference>
<feature type="domain" description="Sigma-54 factor interaction" evidence="6">
    <location>
        <begin position="142"/>
        <end position="370"/>
    </location>
</feature>
<dbReference type="SUPFAM" id="SSF46689">
    <property type="entry name" value="Homeodomain-like"/>
    <property type="match status" value="1"/>
</dbReference>
<dbReference type="InterPro" id="IPR025662">
    <property type="entry name" value="Sigma_54_int_dom_ATP-bd_1"/>
</dbReference>
<dbReference type="InterPro" id="IPR009057">
    <property type="entry name" value="Homeodomain-like_sf"/>
</dbReference>
<keyword evidence="2" id="KW-0067">ATP-binding</keyword>
<name>A0ABS0GM56_9VIBR</name>
<dbReference type="InterPro" id="IPR011006">
    <property type="entry name" value="CheY-like_superfamily"/>
</dbReference>
<dbReference type="PROSITE" id="PS00688">
    <property type="entry name" value="SIGMA54_INTERACT_3"/>
    <property type="match status" value="1"/>
</dbReference>
<dbReference type="Pfam" id="PF25601">
    <property type="entry name" value="AAA_lid_14"/>
    <property type="match status" value="1"/>
</dbReference>
<dbReference type="InterPro" id="IPR003593">
    <property type="entry name" value="AAA+_ATPase"/>
</dbReference>
<dbReference type="PROSITE" id="PS00676">
    <property type="entry name" value="SIGMA54_INTERACT_2"/>
    <property type="match status" value="1"/>
</dbReference>
<dbReference type="Gene3D" id="1.10.8.60">
    <property type="match status" value="1"/>
</dbReference>
<comment type="caution">
    <text evidence="7">The sequence shown here is derived from an EMBL/GenBank/DDBJ whole genome shotgun (WGS) entry which is preliminary data.</text>
</comment>
<dbReference type="PANTHER" id="PTHR32071:SF117">
    <property type="entry name" value="PTS-DEPENDENT DIHYDROXYACETONE KINASE OPERON REGULATORY PROTEIN-RELATED"/>
    <property type="match status" value="1"/>
</dbReference>
<evidence type="ECO:0000313" key="8">
    <source>
        <dbReference type="Proteomes" id="UP000597206"/>
    </source>
</evidence>
<dbReference type="PROSITE" id="PS00675">
    <property type="entry name" value="SIGMA54_INTERACT_1"/>
    <property type="match status" value="1"/>
</dbReference>
<proteinExistence type="predicted"/>